<keyword evidence="6" id="KW-0862">Zinc</keyword>
<dbReference type="Proteomes" id="UP001345691">
    <property type="component" value="Unassembled WGS sequence"/>
</dbReference>
<feature type="region of interest" description="Disordered" evidence="7">
    <location>
        <begin position="317"/>
        <end position="370"/>
    </location>
</feature>
<feature type="domain" description="RING-type" evidence="8">
    <location>
        <begin position="121"/>
        <end position="317"/>
    </location>
</feature>
<feature type="region of interest" description="Disordered" evidence="7">
    <location>
        <begin position="407"/>
        <end position="458"/>
    </location>
</feature>
<dbReference type="CDD" id="cd22584">
    <property type="entry name" value="Rcat_RBR_unk"/>
    <property type="match status" value="1"/>
</dbReference>
<dbReference type="CDD" id="cd20335">
    <property type="entry name" value="BRcat_RBR"/>
    <property type="match status" value="1"/>
</dbReference>
<dbReference type="PANTHER" id="PTHR11685">
    <property type="entry name" value="RBR FAMILY RING FINGER AND IBR DOMAIN-CONTAINING"/>
    <property type="match status" value="1"/>
</dbReference>
<keyword evidence="4" id="KW-0863">Zinc-finger</keyword>
<evidence type="ECO:0000256" key="2">
    <source>
        <dbReference type="ARBA" id="ARBA00022723"/>
    </source>
</evidence>
<dbReference type="InterPro" id="IPR031127">
    <property type="entry name" value="E3_UB_ligase_RBR"/>
</dbReference>
<keyword evidence="3" id="KW-0677">Repeat</keyword>
<organism evidence="9 10">
    <name type="scientific">Exophiala sideris</name>
    <dbReference type="NCBI Taxonomy" id="1016849"/>
    <lineage>
        <taxon>Eukaryota</taxon>
        <taxon>Fungi</taxon>
        <taxon>Dikarya</taxon>
        <taxon>Ascomycota</taxon>
        <taxon>Pezizomycotina</taxon>
        <taxon>Eurotiomycetes</taxon>
        <taxon>Chaetothyriomycetidae</taxon>
        <taxon>Chaetothyriales</taxon>
        <taxon>Herpotrichiellaceae</taxon>
        <taxon>Exophiala</taxon>
    </lineage>
</organism>
<evidence type="ECO:0000256" key="7">
    <source>
        <dbReference type="SAM" id="MobiDB-lite"/>
    </source>
</evidence>
<reference evidence="9 10" key="1">
    <citation type="submission" date="2023-08" db="EMBL/GenBank/DDBJ databases">
        <title>Black Yeasts Isolated from many extreme environments.</title>
        <authorList>
            <person name="Coleine C."/>
            <person name="Stajich J.E."/>
            <person name="Selbmann L."/>
        </authorList>
    </citation>
    <scope>NUCLEOTIDE SEQUENCE [LARGE SCALE GENOMIC DNA]</scope>
    <source>
        <strain evidence="9 10">CCFEE 6328</strain>
    </source>
</reference>
<feature type="region of interest" description="Disordered" evidence="7">
    <location>
        <begin position="531"/>
        <end position="562"/>
    </location>
</feature>
<gene>
    <name evidence="9" type="ORF">LTR69_006688</name>
</gene>
<keyword evidence="2" id="KW-0479">Metal-binding</keyword>
<dbReference type="InterPro" id="IPR044066">
    <property type="entry name" value="TRIAD_supradom"/>
</dbReference>
<evidence type="ECO:0000313" key="10">
    <source>
        <dbReference type="Proteomes" id="UP001345691"/>
    </source>
</evidence>
<feature type="compositionally biased region" description="Acidic residues" evidence="7">
    <location>
        <begin position="322"/>
        <end position="332"/>
    </location>
</feature>
<comment type="caution">
    <text evidence="9">The sequence shown here is derived from an EMBL/GenBank/DDBJ whole genome shotgun (WGS) entry which is preliminary data.</text>
</comment>
<protein>
    <recommendedName>
        <fullName evidence="8">RING-type domain-containing protein</fullName>
    </recommendedName>
</protein>
<dbReference type="EMBL" id="JAVRRF010000014">
    <property type="protein sequence ID" value="KAK5058284.1"/>
    <property type="molecule type" value="Genomic_DNA"/>
</dbReference>
<keyword evidence="10" id="KW-1185">Reference proteome</keyword>
<dbReference type="PROSITE" id="PS51873">
    <property type="entry name" value="TRIAD"/>
    <property type="match status" value="1"/>
</dbReference>
<proteinExistence type="predicted"/>
<evidence type="ECO:0000259" key="8">
    <source>
        <dbReference type="PROSITE" id="PS51873"/>
    </source>
</evidence>
<accession>A0ABR0J7P9</accession>
<evidence type="ECO:0000256" key="3">
    <source>
        <dbReference type="ARBA" id="ARBA00022737"/>
    </source>
</evidence>
<evidence type="ECO:0000313" key="9">
    <source>
        <dbReference type="EMBL" id="KAK5058284.1"/>
    </source>
</evidence>
<evidence type="ECO:0000256" key="5">
    <source>
        <dbReference type="ARBA" id="ARBA00022786"/>
    </source>
</evidence>
<evidence type="ECO:0000256" key="6">
    <source>
        <dbReference type="ARBA" id="ARBA00022833"/>
    </source>
</evidence>
<keyword evidence="1" id="KW-0808">Transferase</keyword>
<dbReference type="SUPFAM" id="SSF57850">
    <property type="entry name" value="RING/U-box"/>
    <property type="match status" value="1"/>
</dbReference>
<dbReference type="Gene3D" id="1.20.120.1750">
    <property type="match status" value="1"/>
</dbReference>
<sequence length="599" mass="66386">MAGQGPTSLTVQGVLFDPTTSLGDIERHFSASEGYLSTTIQRTRNDPRGRVIQDFVFNFATAADAAYSLIAHPEIRIAGRSYPVVPHDGDFGDPQYHVTEPVRPSIIAPRKRAKTMFVPDTPPVCKICFCEFPHNEPYSTPCRRCKEPCCYNCLKEDFQHAMNNMTRFPVKCCSTVVHHEVARGILSAAELEIYKSKMDEMNDVNPLYCPIPTCSTFIPRRMFRADATKVNCHVCQATICPKCKQLAAEDHSCVSDAGRELIIDTFDYRPCPRCGTGVMRMYGCDHIRCRCSAHWCWACGRAVKVCRSKPCSAAREDGVESAGEEEGDVESVDEPRESIEQPAMVDPADNNETLPEEDHDPTLRATTIDHTNSPGMAALLAAMEIQNANLDRLGALVAEIGQPLEARLDPGPFHGTNSTESGPGQAAPSTPTDNVPEAVIPESNEAEPSVTAPANLDDPYEIDWEVRSVDFGEEPNDENWDVWGCTHHFRDLAREDVPKNWLVGVDPLKDEVVEVECMTCFEKARLSDGSSVKKKDEERDKGAEDAENAARKKSPEKGVAREKQAFECTRCGVVVCRSCKNIARKRIKKARQATDGWID</sequence>
<keyword evidence="5" id="KW-0833">Ubl conjugation pathway</keyword>
<feature type="compositionally biased region" description="Polar residues" evidence="7">
    <location>
        <begin position="415"/>
        <end position="433"/>
    </location>
</feature>
<evidence type="ECO:0000256" key="4">
    <source>
        <dbReference type="ARBA" id="ARBA00022771"/>
    </source>
</evidence>
<name>A0ABR0J7P9_9EURO</name>
<evidence type="ECO:0000256" key="1">
    <source>
        <dbReference type="ARBA" id="ARBA00022679"/>
    </source>
</evidence>